<comment type="caution">
    <text evidence="7">The sequence shown here is derived from an EMBL/GenBank/DDBJ whole genome shotgun (WGS) entry which is preliminary data.</text>
</comment>
<dbReference type="InterPro" id="IPR001647">
    <property type="entry name" value="HTH_TetR"/>
</dbReference>
<sequence>MGAADVQQKEKAVKMSAGIALPRLLAACQYADTACSIGWFLRFPNFPFTIDTDISPTYNQDRKTGRSSKKVGAYLMTRSPRAQAKAEAKRAHLIEQATRCLAEKGYASVSLRDIARESGVSLGILHYYFASKEDLLLSVISGYKERFLQELEEDLILGPVTGWQTRLSSLLRKVMTEDRNLHRLWYDLQVQAMYVDAFRQPVREIRERLYTLISRMLEKLLSEKGQNTPPPSQEWVHLLYTALDGMFFQALLMEPEQADRMIAKLDSDLSRLLAMLFDSHKTR</sequence>
<dbReference type="InterPro" id="IPR036271">
    <property type="entry name" value="Tet_transcr_reg_TetR-rel_C_sf"/>
</dbReference>
<dbReference type="InterPro" id="IPR009057">
    <property type="entry name" value="Homeodomain-like_sf"/>
</dbReference>
<keyword evidence="8" id="KW-1185">Reference proteome</keyword>
<keyword evidence="3 5" id="KW-0238">DNA-binding</keyword>
<name>M8D1W0_9BACL</name>
<dbReference type="SUPFAM" id="SSF48498">
    <property type="entry name" value="Tetracyclin repressor-like, C-terminal domain"/>
    <property type="match status" value="1"/>
</dbReference>
<evidence type="ECO:0000313" key="8">
    <source>
        <dbReference type="Proteomes" id="UP000012081"/>
    </source>
</evidence>
<feature type="domain" description="HTH tetR-type" evidence="6">
    <location>
        <begin position="87"/>
        <end position="147"/>
    </location>
</feature>
<protein>
    <submittedName>
        <fullName evidence="7">Transcriptional regulator</fullName>
    </submittedName>
</protein>
<dbReference type="Pfam" id="PF13977">
    <property type="entry name" value="TetR_C_6"/>
    <property type="match status" value="1"/>
</dbReference>
<dbReference type="GO" id="GO:0003700">
    <property type="term" value="F:DNA-binding transcription factor activity"/>
    <property type="evidence" value="ECO:0007669"/>
    <property type="project" value="TreeGrafter"/>
</dbReference>
<dbReference type="AlphaFoldDB" id="M8D1W0"/>
<gene>
    <name evidence="7" type="ORF">I532_23569</name>
</gene>
<evidence type="ECO:0000259" key="6">
    <source>
        <dbReference type="PROSITE" id="PS50977"/>
    </source>
</evidence>
<dbReference type="PATRIC" id="fig|1300222.3.peg.4946"/>
<proteinExistence type="predicted"/>
<dbReference type="EMBL" id="APBN01000019">
    <property type="protein sequence ID" value="EMT50184.1"/>
    <property type="molecule type" value="Genomic_DNA"/>
</dbReference>
<evidence type="ECO:0000256" key="4">
    <source>
        <dbReference type="ARBA" id="ARBA00023163"/>
    </source>
</evidence>
<evidence type="ECO:0000256" key="5">
    <source>
        <dbReference type="PROSITE-ProRule" id="PRU00335"/>
    </source>
</evidence>
<dbReference type="PANTHER" id="PTHR30055">
    <property type="entry name" value="HTH-TYPE TRANSCRIPTIONAL REGULATOR RUTR"/>
    <property type="match status" value="1"/>
</dbReference>
<reference evidence="7 8" key="1">
    <citation type="submission" date="2013-03" db="EMBL/GenBank/DDBJ databases">
        <title>Assembly of a new bacterial strain Brevibacillus borstelensis AK1.</title>
        <authorList>
            <person name="Rajan I."/>
            <person name="PoliReddy D."/>
            <person name="Sugumar T."/>
            <person name="Rathinam K."/>
            <person name="Alqarawi S."/>
            <person name="Khalil A.B."/>
            <person name="Sivakumar N."/>
        </authorList>
    </citation>
    <scope>NUCLEOTIDE SEQUENCE [LARGE SCALE GENOMIC DNA]</scope>
    <source>
        <strain evidence="7 8">AK1</strain>
    </source>
</reference>
<dbReference type="Pfam" id="PF00440">
    <property type="entry name" value="TetR_N"/>
    <property type="match status" value="1"/>
</dbReference>
<evidence type="ECO:0000313" key="7">
    <source>
        <dbReference type="EMBL" id="EMT50184.1"/>
    </source>
</evidence>
<keyword evidence="1" id="KW-0678">Repressor</keyword>
<dbReference type="Gene3D" id="1.10.357.10">
    <property type="entry name" value="Tetracycline Repressor, domain 2"/>
    <property type="match status" value="1"/>
</dbReference>
<dbReference type="Proteomes" id="UP000012081">
    <property type="component" value="Unassembled WGS sequence"/>
</dbReference>
<dbReference type="PROSITE" id="PS01081">
    <property type="entry name" value="HTH_TETR_1"/>
    <property type="match status" value="1"/>
</dbReference>
<dbReference type="InterPro" id="IPR050109">
    <property type="entry name" value="HTH-type_TetR-like_transc_reg"/>
</dbReference>
<keyword evidence="2" id="KW-0805">Transcription regulation</keyword>
<dbReference type="PRINTS" id="PR00455">
    <property type="entry name" value="HTHTETR"/>
</dbReference>
<evidence type="ECO:0000256" key="2">
    <source>
        <dbReference type="ARBA" id="ARBA00023015"/>
    </source>
</evidence>
<feature type="DNA-binding region" description="H-T-H motif" evidence="5">
    <location>
        <begin position="110"/>
        <end position="129"/>
    </location>
</feature>
<dbReference type="InterPro" id="IPR039538">
    <property type="entry name" value="BetI_C"/>
</dbReference>
<accession>M8D1W0</accession>
<dbReference type="GO" id="GO:0000976">
    <property type="term" value="F:transcription cis-regulatory region binding"/>
    <property type="evidence" value="ECO:0007669"/>
    <property type="project" value="TreeGrafter"/>
</dbReference>
<organism evidence="7 8">
    <name type="scientific">Brevibacillus borstelensis AK1</name>
    <dbReference type="NCBI Taxonomy" id="1300222"/>
    <lineage>
        <taxon>Bacteria</taxon>
        <taxon>Bacillati</taxon>
        <taxon>Bacillota</taxon>
        <taxon>Bacilli</taxon>
        <taxon>Bacillales</taxon>
        <taxon>Paenibacillaceae</taxon>
        <taxon>Brevibacillus</taxon>
    </lineage>
</organism>
<dbReference type="PANTHER" id="PTHR30055:SF234">
    <property type="entry name" value="HTH-TYPE TRANSCRIPTIONAL REGULATOR BETI"/>
    <property type="match status" value="1"/>
</dbReference>
<keyword evidence="4" id="KW-0804">Transcription</keyword>
<dbReference type="STRING" id="1300222.I532_23569"/>
<dbReference type="SUPFAM" id="SSF46689">
    <property type="entry name" value="Homeodomain-like"/>
    <property type="match status" value="1"/>
</dbReference>
<evidence type="ECO:0000256" key="3">
    <source>
        <dbReference type="ARBA" id="ARBA00023125"/>
    </source>
</evidence>
<dbReference type="InterPro" id="IPR023772">
    <property type="entry name" value="DNA-bd_HTH_TetR-type_CS"/>
</dbReference>
<dbReference type="PROSITE" id="PS50977">
    <property type="entry name" value="HTH_TETR_2"/>
    <property type="match status" value="1"/>
</dbReference>
<evidence type="ECO:0000256" key="1">
    <source>
        <dbReference type="ARBA" id="ARBA00022491"/>
    </source>
</evidence>